<protein>
    <recommendedName>
        <fullName evidence="3">ubiquitinyl hydrolase 1</fullName>
        <ecNumber evidence="3">3.4.19.12</ecNumber>
    </recommendedName>
</protein>
<dbReference type="InterPro" id="IPR038765">
    <property type="entry name" value="Papain-like_cys_pep_sf"/>
</dbReference>
<dbReference type="Gene3D" id="3.90.70.10">
    <property type="entry name" value="Cysteine proteinases"/>
    <property type="match status" value="1"/>
</dbReference>
<reference evidence="11" key="1">
    <citation type="submission" date="2025-08" db="UniProtKB">
        <authorList>
            <consortium name="RefSeq"/>
        </authorList>
    </citation>
    <scope>IDENTIFICATION</scope>
    <source>
        <tissue evidence="11">Gonads</tissue>
    </source>
</reference>
<dbReference type="OrthoDB" id="429671at2759"/>
<dbReference type="InterPro" id="IPR028889">
    <property type="entry name" value="USP"/>
</dbReference>
<dbReference type="GO" id="GO:0005634">
    <property type="term" value="C:nucleus"/>
    <property type="evidence" value="ECO:0007669"/>
    <property type="project" value="TreeGrafter"/>
</dbReference>
<proteinExistence type="inferred from homology"/>
<dbReference type="InParanoid" id="A0A6J2X5P5"/>
<evidence type="ECO:0000313" key="10">
    <source>
        <dbReference type="Proteomes" id="UP000504635"/>
    </source>
</evidence>
<evidence type="ECO:0000256" key="3">
    <source>
        <dbReference type="ARBA" id="ARBA00012759"/>
    </source>
</evidence>
<dbReference type="CTD" id="9100"/>
<keyword evidence="10" id="KW-1185">Reference proteome</keyword>
<feature type="domain" description="USP" evidence="9">
    <location>
        <begin position="331"/>
        <end position="703"/>
    </location>
</feature>
<dbReference type="PROSITE" id="PS50235">
    <property type="entry name" value="USP_3"/>
    <property type="match status" value="1"/>
</dbReference>
<keyword evidence="5" id="KW-0833">Ubl conjugation pathway</keyword>
<evidence type="ECO:0000313" key="11">
    <source>
        <dbReference type="RefSeq" id="XP_030746503.1"/>
    </source>
</evidence>
<evidence type="ECO:0000256" key="2">
    <source>
        <dbReference type="ARBA" id="ARBA00005427"/>
    </source>
</evidence>
<dbReference type="PROSITE" id="PS00973">
    <property type="entry name" value="USP_2"/>
    <property type="match status" value="1"/>
</dbReference>
<dbReference type="RefSeq" id="XP_030746503.1">
    <property type="nucleotide sequence ID" value="XM_030890643.1"/>
</dbReference>
<dbReference type="GO" id="GO:0010506">
    <property type="term" value="P:regulation of autophagy"/>
    <property type="evidence" value="ECO:0007669"/>
    <property type="project" value="TreeGrafter"/>
</dbReference>
<dbReference type="GO" id="GO:0016579">
    <property type="term" value="P:protein deubiquitination"/>
    <property type="evidence" value="ECO:0007669"/>
    <property type="project" value="InterPro"/>
</dbReference>
<dbReference type="AlphaFoldDB" id="A0A6J2X5P5"/>
<comment type="catalytic activity">
    <reaction evidence="1">
        <text>Thiol-dependent hydrolysis of ester, thioester, amide, peptide and isopeptide bonds formed by the C-terminal Gly of ubiquitin (a 76-residue protein attached to proteins as an intracellular targeting signal).</text>
        <dbReference type="EC" id="3.4.19.12"/>
    </reaction>
</comment>
<dbReference type="EC" id="3.4.19.12" evidence="3"/>
<dbReference type="PANTHER" id="PTHR24006">
    <property type="entry name" value="UBIQUITIN CARBOXYL-TERMINAL HYDROLASE"/>
    <property type="match status" value="1"/>
</dbReference>
<dbReference type="InterPro" id="IPR018200">
    <property type="entry name" value="USP_CS"/>
</dbReference>
<name>A0A6J2X5P5_SITOR</name>
<sequence length="709" mass="79824">MEFPGTLGLQFLDLSGVDEFEKDRVLNSLQPTHKNSKFPWIIGHNNDSRLPKIKQFDSQPVVSAPEITPRRAAIPIINPENGLPIPLSSPVSEQQVHTVNSPVNSHQYFEQASHFSPQTTSYNVHYQIASSYANIHNMPPNATPVYYTAVAPGQPIFVSYPSNVQAEPFYPNTGPQYVQNVPVLNNNVAPFVNSPPVEKNIVLNPPVQEISQPDTRNVTVEQEEAISLDSNLKEALPKPEDSVPKQAKAAWGSGKSWASLFTPKKDDTLNGSQINGITRPTFEAVTKEPNLTSCPIKNPRKNCFVDPDCYRMGEFLSNYSLDGRTISLQPRGLINQSNYCYINSILQALIACPPMYNLLSGLSQNISSNEKRKPTPVIDGMCKFVKEFKHLPANMRVSNRRSDGNNKKDQKKDQSTLINTDIPFEPSWIYKMLNGIRTDLIEGRQEDAEEFLGCLLNNLNDEMIELIKLVKSETNGIENSELQDDTMGDDDSWQIMGAKNKGSIQRKTVFEKTPITDIFGGSLKSKIHRAGDLSTENTQPFLTLQLNIEKVKTVCEALEALTTKYQLEGLTSSKTNQEVEAWQQVMLDELPVVLVLHLKCFDYQLDGCTKIIKALEFPIDLKIDTKLLSLKTNNAKEKQYKLFAVVYHDGKEATKGHYVTDAFHVGYSSWLRYDDSSVKQVQEEQVLNPQGTRVPYLLFYRRSDTFRSR</sequence>
<organism evidence="10 11">
    <name type="scientific">Sitophilus oryzae</name>
    <name type="common">Rice weevil</name>
    <name type="synonym">Curculio oryzae</name>
    <dbReference type="NCBI Taxonomy" id="7048"/>
    <lineage>
        <taxon>Eukaryota</taxon>
        <taxon>Metazoa</taxon>
        <taxon>Ecdysozoa</taxon>
        <taxon>Arthropoda</taxon>
        <taxon>Hexapoda</taxon>
        <taxon>Insecta</taxon>
        <taxon>Pterygota</taxon>
        <taxon>Neoptera</taxon>
        <taxon>Endopterygota</taxon>
        <taxon>Coleoptera</taxon>
        <taxon>Polyphaga</taxon>
        <taxon>Cucujiformia</taxon>
        <taxon>Curculionidae</taxon>
        <taxon>Dryophthorinae</taxon>
        <taxon>Sitophilus</taxon>
    </lineage>
</organism>
<dbReference type="GO" id="GO:0030330">
    <property type="term" value="P:DNA damage response, signal transduction by p53 class mediator"/>
    <property type="evidence" value="ECO:0007669"/>
    <property type="project" value="TreeGrafter"/>
</dbReference>
<feature type="region of interest" description="Disordered" evidence="8">
    <location>
        <begin position="395"/>
        <end position="416"/>
    </location>
</feature>
<keyword evidence="6 11" id="KW-0378">Hydrolase</keyword>
<dbReference type="InterPro" id="IPR050164">
    <property type="entry name" value="Peptidase_C19"/>
</dbReference>
<evidence type="ECO:0000256" key="4">
    <source>
        <dbReference type="ARBA" id="ARBA00022670"/>
    </source>
</evidence>
<comment type="similarity">
    <text evidence="2">Belongs to the peptidase C19 family. USP10 subfamily.</text>
</comment>
<evidence type="ECO:0000256" key="1">
    <source>
        <dbReference type="ARBA" id="ARBA00000707"/>
    </source>
</evidence>
<keyword evidence="4" id="KW-0645">Protease</keyword>
<dbReference type="GeneID" id="115875228"/>
<feature type="compositionally biased region" description="Basic and acidic residues" evidence="8">
    <location>
        <begin position="400"/>
        <end position="414"/>
    </location>
</feature>
<evidence type="ECO:0000256" key="5">
    <source>
        <dbReference type="ARBA" id="ARBA00022786"/>
    </source>
</evidence>
<keyword evidence="7" id="KW-0788">Thiol protease</keyword>
<dbReference type="SUPFAM" id="SSF54001">
    <property type="entry name" value="Cysteine proteinases"/>
    <property type="match status" value="1"/>
</dbReference>
<dbReference type="GO" id="GO:0004843">
    <property type="term" value="F:cysteine-type deubiquitinase activity"/>
    <property type="evidence" value="ECO:0007669"/>
    <property type="project" value="UniProtKB-EC"/>
</dbReference>
<dbReference type="KEGG" id="soy:115875228"/>
<dbReference type="Proteomes" id="UP000504635">
    <property type="component" value="Unplaced"/>
</dbReference>
<dbReference type="InterPro" id="IPR001394">
    <property type="entry name" value="Peptidase_C19_UCH"/>
</dbReference>
<accession>A0A6J2X5P5</accession>
<dbReference type="GO" id="GO:0005829">
    <property type="term" value="C:cytosol"/>
    <property type="evidence" value="ECO:0007669"/>
    <property type="project" value="TreeGrafter"/>
</dbReference>
<dbReference type="PANTHER" id="PTHR24006:SF687">
    <property type="entry name" value="UBIQUITIN CARBOXYL-TERMINAL HYDROLASE 10"/>
    <property type="match status" value="1"/>
</dbReference>
<evidence type="ECO:0000256" key="6">
    <source>
        <dbReference type="ARBA" id="ARBA00022801"/>
    </source>
</evidence>
<gene>
    <name evidence="11" type="primary">LOC115875228</name>
</gene>
<dbReference type="GO" id="GO:0006508">
    <property type="term" value="P:proteolysis"/>
    <property type="evidence" value="ECO:0007669"/>
    <property type="project" value="UniProtKB-KW"/>
</dbReference>
<evidence type="ECO:0000259" key="9">
    <source>
        <dbReference type="PROSITE" id="PS50235"/>
    </source>
</evidence>
<evidence type="ECO:0000256" key="7">
    <source>
        <dbReference type="ARBA" id="ARBA00022807"/>
    </source>
</evidence>
<dbReference type="Pfam" id="PF00443">
    <property type="entry name" value="UCH"/>
    <property type="match status" value="1"/>
</dbReference>
<evidence type="ECO:0000256" key="8">
    <source>
        <dbReference type="SAM" id="MobiDB-lite"/>
    </source>
</evidence>
<dbReference type="FunFam" id="3.90.70.10:FF:000092">
    <property type="entry name" value="Ubiquitin carboxyl-terminal hydrolase"/>
    <property type="match status" value="1"/>
</dbReference>